<evidence type="ECO:0000313" key="6">
    <source>
        <dbReference type="EMBL" id="KAK0650010.1"/>
    </source>
</evidence>
<evidence type="ECO:0000313" key="7">
    <source>
        <dbReference type="Proteomes" id="UP001174936"/>
    </source>
</evidence>
<feature type="chain" id="PRO_5041285753" evidence="5">
    <location>
        <begin position="24"/>
        <end position="378"/>
    </location>
</feature>
<comment type="subcellular location">
    <subcellularLocation>
        <location evidence="1">Secreted</location>
    </subcellularLocation>
</comment>
<organism evidence="6 7">
    <name type="scientific">Cercophora newfieldiana</name>
    <dbReference type="NCBI Taxonomy" id="92897"/>
    <lineage>
        <taxon>Eukaryota</taxon>
        <taxon>Fungi</taxon>
        <taxon>Dikarya</taxon>
        <taxon>Ascomycota</taxon>
        <taxon>Pezizomycotina</taxon>
        <taxon>Sordariomycetes</taxon>
        <taxon>Sordariomycetidae</taxon>
        <taxon>Sordariales</taxon>
        <taxon>Lasiosphaeriaceae</taxon>
        <taxon>Cercophora</taxon>
    </lineage>
</organism>
<sequence>MSAFRTFTFLPTLALALAGCAAAEGVWTTPHDSYSSSVGVLGCKINTDRVAYWPGSVDCDKICVKLSYQGRSVHLLRIDQSGGAYDISYDAWNYLQTGKSAAIDPIAGGTVAMDYEEVDASECADLIYTEGSKLPLSASNSINYLSSCLAQPNSYVAQNYVLYNICDAICSLGQDEECQLDLAVSNQPSCPHTLGLTTTLTTAPVYNIQYQSGDVVVAGTGEVADPQIKTPSEVAPGPKDTVQKPPASPKVQPSPSAGIFKEQPAAETYAPSPPTTPPSPPAGTAAPAETWTTQVTSSAAAVPTWSVSAPAPNYNASSPSFGKPSGGSPTVLDEATASVTRVPPTSSVVAVSGGSEQARMPLFALFAGSIACSILLAL</sequence>
<feature type="compositionally biased region" description="Pro residues" evidence="4">
    <location>
        <begin position="271"/>
        <end position="281"/>
    </location>
</feature>
<evidence type="ECO:0000256" key="2">
    <source>
        <dbReference type="ARBA" id="ARBA00010421"/>
    </source>
</evidence>
<comment type="similarity">
    <text evidence="2">Belongs to the cerato-platanin family.</text>
</comment>
<dbReference type="InterPro" id="IPR036908">
    <property type="entry name" value="RlpA-like_sf"/>
</dbReference>
<dbReference type="InterPro" id="IPR010829">
    <property type="entry name" value="Cerato-platanin"/>
</dbReference>
<dbReference type="Pfam" id="PF07249">
    <property type="entry name" value="Cerato-platanin"/>
    <property type="match status" value="1"/>
</dbReference>
<accession>A0AA39YFC9</accession>
<protein>
    <submittedName>
        <fullName evidence="6">Uncharacterized protein</fullName>
    </submittedName>
</protein>
<feature type="region of interest" description="Disordered" evidence="4">
    <location>
        <begin position="227"/>
        <end position="297"/>
    </location>
</feature>
<reference evidence="6" key="1">
    <citation type="submission" date="2023-06" db="EMBL/GenBank/DDBJ databases">
        <title>Genome-scale phylogeny and comparative genomics of the fungal order Sordariales.</title>
        <authorList>
            <consortium name="Lawrence Berkeley National Laboratory"/>
            <person name="Hensen N."/>
            <person name="Bonometti L."/>
            <person name="Westerberg I."/>
            <person name="Brannstrom I.O."/>
            <person name="Guillou S."/>
            <person name="Cros-Aarteil S."/>
            <person name="Calhoun S."/>
            <person name="Haridas S."/>
            <person name="Kuo A."/>
            <person name="Mondo S."/>
            <person name="Pangilinan J."/>
            <person name="Riley R."/>
            <person name="Labutti K."/>
            <person name="Andreopoulos B."/>
            <person name="Lipzen A."/>
            <person name="Chen C."/>
            <person name="Yanf M."/>
            <person name="Daum C."/>
            <person name="Ng V."/>
            <person name="Clum A."/>
            <person name="Steindorff A."/>
            <person name="Ohm R."/>
            <person name="Martin F."/>
            <person name="Silar P."/>
            <person name="Natvig D."/>
            <person name="Lalanne C."/>
            <person name="Gautier V."/>
            <person name="Ament-Velasquez S.L."/>
            <person name="Kruys A."/>
            <person name="Hutchinson M.I."/>
            <person name="Powell A.J."/>
            <person name="Barry K."/>
            <person name="Miller A.N."/>
            <person name="Grigoriev I.V."/>
            <person name="Debuchy R."/>
            <person name="Gladieux P."/>
            <person name="Thoren M.H."/>
            <person name="Johannesson H."/>
        </authorList>
    </citation>
    <scope>NUCLEOTIDE SEQUENCE</scope>
    <source>
        <strain evidence="6">SMH2532-1</strain>
    </source>
</reference>
<dbReference type="PANTHER" id="PTHR38850:SF2">
    <property type="entry name" value="CERATO-PLATANIN"/>
    <property type="match status" value="1"/>
</dbReference>
<evidence type="ECO:0000256" key="1">
    <source>
        <dbReference type="ARBA" id="ARBA00004613"/>
    </source>
</evidence>
<keyword evidence="5" id="KW-0732">Signal</keyword>
<proteinExistence type="inferred from homology"/>
<dbReference type="Proteomes" id="UP001174936">
    <property type="component" value="Unassembled WGS sequence"/>
</dbReference>
<feature type="signal peptide" evidence="5">
    <location>
        <begin position="1"/>
        <end position="23"/>
    </location>
</feature>
<dbReference type="GO" id="GO:0005576">
    <property type="term" value="C:extracellular region"/>
    <property type="evidence" value="ECO:0007669"/>
    <property type="project" value="UniProtKB-SubCell"/>
</dbReference>
<dbReference type="PROSITE" id="PS51257">
    <property type="entry name" value="PROKAR_LIPOPROTEIN"/>
    <property type="match status" value="1"/>
</dbReference>
<evidence type="ECO:0000256" key="4">
    <source>
        <dbReference type="SAM" id="MobiDB-lite"/>
    </source>
</evidence>
<name>A0AA39YFC9_9PEZI</name>
<evidence type="ECO:0000256" key="5">
    <source>
        <dbReference type="SAM" id="SignalP"/>
    </source>
</evidence>
<evidence type="ECO:0000256" key="3">
    <source>
        <dbReference type="ARBA" id="ARBA00022525"/>
    </source>
</evidence>
<dbReference type="PANTHER" id="PTHR38850">
    <property type="entry name" value="CERATO-PLATANIN"/>
    <property type="match status" value="1"/>
</dbReference>
<gene>
    <name evidence="6" type="ORF">B0T16DRAFT_411034</name>
</gene>
<comment type="caution">
    <text evidence="6">The sequence shown here is derived from an EMBL/GenBank/DDBJ whole genome shotgun (WGS) entry which is preliminary data.</text>
</comment>
<dbReference type="Gene3D" id="2.40.40.10">
    <property type="entry name" value="RlpA-like domain"/>
    <property type="match status" value="1"/>
</dbReference>
<feature type="compositionally biased region" description="Low complexity" evidence="4">
    <location>
        <begin position="282"/>
        <end position="293"/>
    </location>
</feature>
<keyword evidence="7" id="KW-1185">Reference proteome</keyword>
<dbReference type="AlphaFoldDB" id="A0AA39YFC9"/>
<dbReference type="EMBL" id="JAULSV010000003">
    <property type="protein sequence ID" value="KAK0650010.1"/>
    <property type="molecule type" value="Genomic_DNA"/>
</dbReference>
<keyword evidence="3" id="KW-0964">Secreted</keyword>